<dbReference type="AlphaFoldDB" id="A0A9P5YLY5"/>
<dbReference type="Proteomes" id="UP000807469">
    <property type="component" value="Unassembled WGS sequence"/>
</dbReference>
<sequence>MADERTMSVITMLNTAQRNRQHVSTVIAMAQIRGYYMKAKPRRTRKSAHALPILKFFEVERILRTIEDGDVRPRSVNYDESDEEDSDEEETTCTSIETLTDSVPPSCPLLDVVDDAGVDFDLACDEVQDILAESEPLAKKGKKRELLTDIVSLDSDVNLEEAGGAGDSLELGAWF</sequence>
<proteinExistence type="predicted"/>
<protein>
    <submittedName>
        <fullName evidence="1">Uncharacterized protein</fullName>
    </submittedName>
</protein>
<keyword evidence="2" id="KW-1185">Reference proteome</keyword>
<reference evidence="1" key="1">
    <citation type="submission" date="2020-11" db="EMBL/GenBank/DDBJ databases">
        <authorList>
            <consortium name="DOE Joint Genome Institute"/>
            <person name="Ahrendt S."/>
            <person name="Riley R."/>
            <person name="Andreopoulos W."/>
            <person name="Labutti K."/>
            <person name="Pangilinan J."/>
            <person name="Ruiz-Duenas F.J."/>
            <person name="Barrasa J.M."/>
            <person name="Sanchez-Garcia M."/>
            <person name="Camarero S."/>
            <person name="Miyauchi S."/>
            <person name="Serrano A."/>
            <person name="Linde D."/>
            <person name="Babiker R."/>
            <person name="Drula E."/>
            <person name="Ayuso-Fernandez I."/>
            <person name="Pacheco R."/>
            <person name="Padilla G."/>
            <person name="Ferreira P."/>
            <person name="Barriuso J."/>
            <person name="Kellner H."/>
            <person name="Castanera R."/>
            <person name="Alfaro M."/>
            <person name="Ramirez L."/>
            <person name="Pisabarro A.G."/>
            <person name="Kuo A."/>
            <person name="Tritt A."/>
            <person name="Lipzen A."/>
            <person name="He G."/>
            <person name="Yan M."/>
            <person name="Ng V."/>
            <person name="Cullen D."/>
            <person name="Martin F."/>
            <person name="Rosso M.-N."/>
            <person name="Henrissat B."/>
            <person name="Hibbett D."/>
            <person name="Martinez A.T."/>
            <person name="Grigoriev I.V."/>
        </authorList>
    </citation>
    <scope>NUCLEOTIDE SEQUENCE</scope>
    <source>
        <strain evidence="1">CIRM-BRFM 674</strain>
    </source>
</reference>
<name>A0A9P5YLY5_9AGAR</name>
<organism evidence="1 2">
    <name type="scientific">Pholiota conissans</name>
    <dbReference type="NCBI Taxonomy" id="109636"/>
    <lineage>
        <taxon>Eukaryota</taxon>
        <taxon>Fungi</taxon>
        <taxon>Dikarya</taxon>
        <taxon>Basidiomycota</taxon>
        <taxon>Agaricomycotina</taxon>
        <taxon>Agaricomycetes</taxon>
        <taxon>Agaricomycetidae</taxon>
        <taxon>Agaricales</taxon>
        <taxon>Agaricineae</taxon>
        <taxon>Strophariaceae</taxon>
        <taxon>Pholiota</taxon>
    </lineage>
</organism>
<gene>
    <name evidence="1" type="ORF">BDN70DRAFT_889192</name>
</gene>
<evidence type="ECO:0000313" key="1">
    <source>
        <dbReference type="EMBL" id="KAF9470251.1"/>
    </source>
</evidence>
<dbReference type="OrthoDB" id="3236755at2759"/>
<accession>A0A9P5YLY5</accession>
<comment type="caution">
    <text evidence="1">The sequence shown here is derived from an EMBL/GenBank/DDBJ whole genome shotgun (WGS) entry which is preliminary data.</text>
</comment>
<dbReference type="EMBL" id="MU156127">
    <property type="protein sequence ID" value="KAF9470251.1"/>
    <property type="molecule type" value="Genomic_DNA"/>
</dbReference>
<evidence type="ECO:0000313" key="2">
    <source>
        <dbReference type="Proteomes" id="UP000807469"/>
    </source>
</evidence>